<sequence length="607" mass="68249">MFPNVKPNNYSYPSVLKAIGGLGCVQNGMRIHTHVLKSGFGFDVVVASCLVGMYAKCGLFDLSMRAFDEMTERDVPSWNTVMSCYYQSGKYEGALRLFEAMKSLGFQPDSVTYTTVFSACARVLDLNRGREIHEDLMRSGVEMDGFISSALVDMYGKCGCLDMARVVFEEIPRKNVVSWNLMITCYGLKGDTQSCLDLFWRMNEAEVKPSSTTISSLLMACSKATKLQEGKFIHGYMIRNGIEDDIYVYSSLVDIYFKCGIVPYAECIFKKMPKTNVVSWNVMISGYVIVGRYFEALKIFRDMRDFGIRPDEIAFTSALSACSQVAALEQGREIHQCIIENELKPNEIVMGALLDMYAKCGAVEEARQVFNELPERDFVSWTSMITAYGSHGQALEALELFNAMEKSNAKQDKVSFLAVLSACSHAGLVDEGCYYFNLMTNRYQMNPAVEHYSCLIDLLGRSGRLREAYNILQNATAVRGDIGLLSTLFSACSMHNDLELGLEIARLLIEKDPDDPSTYIGLSNMYAIVGEWDEVRKIRIKMRDLGLKKNPGCSWIEINKGIHSFFVHDKSHPESEVLYECLTSLIGHIEEENHRHTLDGSCRKPNT</sequence>
<dbReference type="FunFam" id="1.25.40.10:FF:000158">
    <property type="entry name" value="pentatricopeptide repeat-containing protein At2g33680"/>
    <property type="match status" value="1"/>
</dbReference>
<reference evidence="3 4" key="1">
    <citation type="journal article" date="2020" name="IScience">
        <title>Genome Sequencing of the Endangered Kingdonia uniflora (Circaeasteraceae, Ranunculales) Reveals Potential Mechanisms of Evolutionary Specialization.</title>
        <authorList>
            <person name="Sun Y."/>
            <person name="Deng T."/>
            <person name="Zhang A."/>
            <person name="Moore M.J."/>
            <person name="Landis J.B."/>
            <person name="Lin N."/>
            <person name="Zhang H."/>
            <person name="Zhang X."/>
            <person name="Huang J."/>
            <person name="Zhang X."/>
            <person name="Sun H."/>
            <person name="Wang H."/>
        </authorList>
    </citation>
    <scope>NUCLEOTIDE SEQUENCE [LARGE SCALE GENOMIC DNA]</scope>
    <source>
        <strain evidence="3">TB1705</strain>
        <tissue evidence="3">Leaf</tissue>
    </source>
</reference>
<dbReference type="OrthoDB" id="185373at2759"/>
<dbReference type="FunFam" id="1.25.40.10:FF:000073">
    <property type="entry name" value="Pentatricopeptide repeat-containing protein chloroplastic"/>
    <property type="match status" value="1"/>
</dbReference>
<keyword evidence="1" id="KW-0677">Repeat</keyword>
<feature type="repeat" description="PPR" evidence="2">
    <location>
        <begin position="74"/>
        <end position="108"/>
    </location>
</feature>
<gene>
    <name evidence="3" type="ORF">GIB67_000776</name>
</gene>
<feature type="repeat" description="PPR" evidence="2">
    <location>
        <begin position="276"/>
        <end position="310"/>
    </location>
</feature>
<dbReference type="SUPFAM" id="SSF48452">
    <property type="entry name" value="TPR-like"/>
    <property type="match status" value="1"/>
</dbReference>
<dbReference type="GO" id="GO:0003723">
    <property type="term" value="F:RNA binding"/>
    <property type="evidence" value="ECO:0007669"/>
    <property type="project" value="InterPro"/>
</dbReference>
<dbReference type="Pfam" id="PF13041">
    <property type="entry name" value="PPR_2"/>
    <property type="match status" value="4"/>
</dbReference>
<dbReference type="AlphaFoldDB" id="A0A7J7P0L3"/>
<feature type="repeat" description="PPR" evidence="2">
    <location>
        <begin position="109"/>
        <end position="143"/>
    </location>
</feature>
<feature type="repeat" description="PPR" evidence="2">
    <location>
        <begin position="346"/>
        <end position="376"/>
    </location>
</feature>
<dbReference type="InterPro" id="IPR002885">
    <property type="entry name" value="PPR_rpt"/>
</dbReference>
<dbReference type="Pfam" id="PF20430">
    <property type="entry name" value="Eplus_motif"/>
    <property type="match status" value="1"/>
</dbReference>
<evidence type="ECO:0000256" key="2">
    <source>
        <dbReference type="PROSITE-ProRule" id="PRU00708"/>
    </source>
</evidence>
<dbReference type="InterPro" id="IPR011990">
    <property type="entry name" value="TPR-like_helical_dom_sf"/>
</dbReference>
<proteinExistence type="predicted"/>
<name>A0A7J7P0L3_9MAGN</name>
<dbReference type="InterPro" id="IPR046960">
    <property type="entry name" value="PPR_At4g14850-like_plant"/>
</dbReference>
<organism evidence="3 4">
    <name type="scientific">Kingdonia uniflora</name>
    <dbReference type="NCBI Taxonomy" id="39325"/>
    <lineage>
        <taxon>Eukaryota</taxon>
        <taxon>Viridiplantae</taxon>
        <taxon>Streptophyta</taxon>
        <taxon>Embryophyta</taxon>
        <taxon>Tracheophyta</taxon>
        <taxon>Spermatophyta</taxon>
        <taxon>Magnoliopsida</taxon>
        <taxon>Ranunculales</taxon>
        <taxon>Circaeasteraceae</taxon>
        <taxon>Kingdonia</taxon>
    </lineage>
</organism>
<feature type="repeat" description="PPR" evidence="2">
    <location>
        <begin position="377"/>
        <end position="411"/>
    </location>
</feature>
<dbReference type="PANTHER" id="PTHR47926">
    <property type="entry name" value="PENTATRICOPEPTIDE REPEAT-CONTAINING PROTEIN"/>
    <property type="match status" value="1"/>
</dbReference>
<dbReference type="Pfam" id="PF20431">
    <property type="entry name" value="E_motif"/>
    <property type="match status" value="1"/>
</dbReference>
<keyword evidence="4" id="KW-1185">Reference proteome</keyword>
<comment type="caution">
    <text evidence="3">The sequence shown here is derived from an EMBL/GenBank/DDBJ whole genome shotgun (WGS) entry which is preliminary data.</text>
</comment>
<dbReference type="GO" id="GO:0099402">
    <property type="term" value="P:plant organ development"/>
    <property type="evidence" value="ECO:0007669"/>
    <property type="project" value="UniProtKB-ARBA"/>
</dbReference>
<dbReference type="InterPro" id="IPR046848">
    <property type="entry name" value="E_motif"/>
</dbReference>
<dbReference type="NCBIfam" id="TIGR00756">
    <property type="entry name" value="PPR"/>
    <property type="match status" value="3"/>
</dbReference>
<dbReference type="FunFam" id="1.25.40.10:FF:000344">
    <property type="entry name" value="Pentatricopeptide repeat-containing protein"/>
    <property type="match status" value="1"/>
</dbReference>
<dbReference type="InterPro" id="IPR046849">
    <property type="entry name" value="E2_motif"/>
</dbReference>
<dbReference type="Pfam" id="PF01535">
    <property type="entry name" value="PPR"/>
    <property type="match status" value="2"/>
</dbReference>
<dbReference type="EMBL" id="JACGCM010000393">
    <property type="protein sequence ID" value="KAF6172718.1"/>
    <property type="molecule type" value="Genomic_DNA"/>
</dbReference>
<dbReference type="PROSITE" id="PS51375">
    <property type="entry name" value="PPR"/>
    <property type="match status" value="6"/>
</dbReference>
<feature type="repeat" description="PPR" evidence="2">
    <location>
        <begin position="175"/>
        <end position="209"/>
    </location>
</feature>
<dbReference type="FunFam" id="1.25.40.10:FF:000284">
    <property type="entry name" value="Pentatricopeptide repeat-containing protein"/>
    <property type="match status" value="1"/>
</dbReference>
<dbReference type="PANTHER" id="PTHR47926:SF452">
    <property type="entry name" value="PENTATRICOPEPTIDE REPEAT-CONTAINING PROTEIN"/>
    <property type="match status" value="1"/>
</dbReference>
<protein>
    <recommendedName>
        <fullName evidence="5">Pentatricopeptide repeat-containing protein</fullName>
    </recommendedName>
</protein>
<dbReference type="Gene3D" id="1.25.40.10">
    <property type="entry name" value="Tetratricopeptide repeat domain"/>
    <property type="match status" value="4"/>
</dbReference>
<accession>A0A7J7P0L3</accession>
<evidence type="ECO:0008006" key="5">
    <source>
        <dbReference type="Google" id="ProtNLM"/>
    </source>
</evidence>
<evidence type="ECO:0000313" key="4">
    <source>
        <dbReference type="Proteomes" id="UP000541444"/>
    </source>
</evidence>
<dbReference type="GO" id="GO:0009451">
    <property type="term" value="P:RNA modification"/>
    <property type="evidence" value="ECO:0007669"/>
    <property type="project" value="InterPro"/>
</dbReference>
<dbReference type="Proteomes" id="UP000541444">
    <property type="component" value="Unassembled WGS sequence"/>
</dbReference>
<evidence type="ECO:0000313" key="3">
    <source>
        <dbReference type="EMBL" id="KAF6172718.1"/>
    </source>
</evidence>
<evidence type="ECO:0000256" key="1">
    <source>
        <dbReference type="ARBA" id="ARBA00022737"/>
    </source>
</evidence>